<keyword evidence="4 5" id="KW-0378">Hydrolase</keyword>
<dbReference type="GO" id="GO:0005829">
    <property type="term" value="C:cytosol"/>
    <property type="evidence" value="ECO:0007669"/>
    <property type="project" value="TreeGrafter"/>
</dbReference>
<reference evidence="7 8" key="1">
    <citation type="journal article" date="2011" name="J. Biotechnol.">
        <title>The complete genome sequence of the dominant Sinorhizobium meliloti field isolate SM11 extends the S. meliloti pan-genome.</title>
        <authorList>
            <person name="Schneiker-Bekel S."/>
            <person name="Wibberg D."/>
            <person name="Bekel T."/>
            <person name="Blom J."/>
            <person name="Linke B."/>
            <person name="Neuweger H."/>
            <person name="Stiens M."/>
            <person name="Vorholter F.J."/>
            <person name="Weidner S."/>
            <person name="Goesmann A."/>
            <person name="Puhler A."/>
            <person name="Schluter A."/>
        </authorList>
    </citation>
    <scope>NUCLEOTIDE SEQUENCE [LARGE SCALE GENOMIC DNA]</scope>
    <source>
        <strain evidence="7 8">SM11</strain>
    </source>
</reference>
<dbReference type="CDD" id="cd16964">
    <property type="entry name" value="YqgF"/>
    <property type="match status" value="1"/>
</dbReference>
<dbReference type="Proteomes" id="UP000009045">
    <property type="component" value="Chromosome"/>
</dbReference>
<dbReference type="InterPro" id="IPR012337">
    <property type="entry name" value="RNaseH-like_sf"/>
</dbReference>
<dbReference type="InterPro" id="IPR037027">
    <property type="entry name" value="YqgF/RNaseH-like_dom_sf"/>
</dbReference>
<organism evidence="7 8">
    <name type="scientific">Sinorhizobium meliloti (strain SM11)</name>
    <dbReference type="NCBI Taxonomy" id="707241"/>
    <lineage>
        <taxon>Bacteria</taxon>
        <taxon>Pseudomonadati</taxon>
        <taxon>Pseudomonadota</taxon>
        <taxon>Alphaproteobacteria</taxon>
        <taxon>Hyphomicrobiales</taxon>
        <taxon>Rhizobiaceae</taxon>
        <taxon>Sinorhizobium/Ensifer group</taxon>
        <taxon>Sinorhizobium</taxon>
    </lineage>
</organism>
<evidence type="ECO:0000256" key="1">
    <source>
        <dbReference type="ARBA" id="ARBA00022490"/>
    </source>
</evidence>
<dbReference type="GO" id="GO:0000967">
    <property type="term" value="P:rRNA 5'-end processing"/>
    <property type="evidence" value="ECO:0007669"/>
    <property type="project" value="UniProtKB-UniRule"/>
</dbReference>
<accession>F7X2W4</accession>
<evidence type="ECO:0000259" key="6">
    <source>
        <dbReference type="SMART" id="SM00732"/>
    </source>
</evidence>
<dbReference type="KEGG" id="smx:SM11_chr2265"/>
<evidence type="ECO:0000313" key="8">
    <source>
        <dbReference type="Proteomes" id="UP000009045"/>
    </source>
</evidence>
<dbReference type="SMART" id="SM00732">
    <property type="entry name" value="YqgFc"/>
    <property type="match status" value="1"/>
</dbReference>
<dbReference type="PANTHER" id="PTHR33317">
    <property type="entry name" value="POLYNUCLEOTIDYL TRANSFERASE, RIBONUCLEASE H-LIKE SUPERFAMILY PROTEIN"/>
    <property type="match status" value="1"/>
</dbReference>
<evidence type="ECO:0000256" key="4">
    <source>
        <dbReference type="ARBA" id="ARBA00022801"/>
    </source>
</evidence>
<dbReference type="InterPro" id="IPR005227">
    <property type="entry name" value="YqgF"/>
</dbReference>
<dbReference type="Gene3D" id="3.30.420.140">
    <property type="entry name" value="YqgF/RNase H-like domain"/>
    <property type="match status" value="1"/>
</dbReference>
<evidence type="ECO:0000256" key="2">
    <source>
        <dbReference type="ARBA" id="ARBA00022517"/>
    </source>
</evidence>
<keyword evidence="1 5" id="KW-0963">Cytoplasm</keyword>
<dbReference type="EC" id="3.1.-.-" evidence="5"/>
<dbReference type="InterPro" id="IPR006641">
    <property type="entry name" value="YqgF/RNaseH-like_dom"/>
</dbReference>
<proteinExistence type="inferred from homology"/>
<dbReference type="SUPFAM" id="SSF53098">
    <property type="entry name" value="Ribonuclease H-like"/>
    <property type="match status" value="1"/>
</dbReference>
<dbReference type="HOGENOM" id="CLU_098240_1_1_5"/>
<dbReference type="GO" id="GO:0016788">
    <property type="term" value="F:hydrolase activity, acting on ester bonds"/>
    <property type="evidence" value="ECO:0007669"/>
    <property type="project" value="UniProtKB-UniRule"/>
</dbReference>
<protein>
    <recommendedName>
        <fullName evidence="5">Putative pre-16S rRNA nuclease</fullName>
        <ecNumber evidence="5">3.1.-.-</ecNumber>
    </recommendedName>
</protein>
<feature type="domain" description="YqgF/RNase H-like" evidence="6">
    <location>
        <begin position="70"/>
        <end position="170"/>
    </location>
</feature>
<evidence type="ECO:0000256" key="5">
    <source>
        <dbReference type="HAMAP-Rule" id="MF_00651"/>
    </source>
</evidence>
<dbReference type="NCBIfam" id="TIGR00250">
    <property type="entry name" value="RNAse_H_YqgF"/>
    <property type="match status" value="1"/>
</dbReference>
<evidence type="ECO:0000313" key="7">
    <source>
        <dbReference type="EMBL" id="AEH79521.1"/>
    </source>
</evidence>
<keyword evidence="3 5" id="KW-0540">Nuclease</keyword>
<evidence type="ECO:0000256" key="3">
    <source>
        <dbReference type="ARBA" id="ARBA00022722"/>
    </source>
</evidence>
<comment type="function">
    <text evidence="5">Could be a nuclease involved in processing of the 5'-end of pre-16S rRNA.</text>
</comment>
<dbReference type="AlphaFoldDB" id="F7X2W4"/>
<dbReference type="HAMAP" id="MF_00651">
    <property type="entry name" value="Nuclease_YqgF"/>
    <property type="match status" value="1"/>
</dbReference>
<dbReference type="PANTHER" id="PTHR33317:SF4">
    <property type="entry name" value="POLYNUCLEOTIDYL TRANSFERASE, RIBONUCLEASE H-LIKE SUPERFAMILY PROTEIN"/>
    <property type="match status" value="1"/>
</dbReference>
<comment type="similarity">
    <text evidence="5">Belongs to the YqgF HJR family.</text>
</comment>
<name>F7X2W4_SINMM</name>
<dbReference type="EMBL" id="CP001830">
    <property type="protein sequence ID" value="AEH79521.1"/>
    <property type="molecule type" value="Genomic_DNA"/>
</dbReference>
<keyword evidence="2 5" id="KW-0690">Ribosome biogenesis</keyword>
<comment type="subcellular location">
    <subcellularLocation>
        <location evidence="5">Cytoplasm</location>
    </subcellularLocation>
</comment>
<dbReference type="Pfam" id="PF03652">
    <property type="entry name" value="RuvX"/>
    <property type="match status" value="1"/>
</dbReference>
<dbReference type="GO" id="GO:0004518">
    <property type="term" value="F:nuclease activity"/>
    <property type="evidence" value="ECO:0007669"/>
    <property type="project" value="UniProtKB-KW"/>
</dbReference>
<sequence length="218" mass="23674">MEGGMSQPFDVHDVLLRSRAAPQASRAIKLIDLCLGQAYGSDQRTGKIESVNPMAILTMEELAERLPPYQSVAGLDLGTKTIGISVSDLGRRFATPREVIRRVKFGADAQALLSFAEKEKIAAFIIGLPVNMDGSEGPRCQATRAFVRTMGEKTDIPFVLWDERLSTVAAERVLIEMDVSRKKRAERIDSAAASFILQGALDRLASLARGASGDRDAP</sequence>
<dbReference type="PATRIC" id="fig|707241.3.peg.2365"/>
<gene>
    <name evidence="7" type="ordered locus">SM11_chr2265</name>
</gene>